<keyword evidence="2" id="KW-1133">Transmembrane helix</keyword>
<proteinExistence type="predicted"/>
<feature type="transmembrane region" description="Helical" evidence="2">
    <location>
        <begin position="195"/>
        <end position="216"/>
    </location>
</feature>
<keyword evidence="4" id="KW-0418">Kinase</keyword>
<keyword evidence="1" id="KW-0175">Coiled coil</keyword>
<feature type="transmembrane region" description="Helical" evidence="2">
    <location>
        <begin position="394"/>
        <end position="416"/>
    </location>
</feature>
<dbReference type="PANTHER" id="PTHR34220">
    <property type="entry name" value="SENSOR HISTIDINE KINASE YPDA"/>
    <property type="match status" value="1"/>
</dbReference>
<keyword evidence="5" id="KW-1185">Reference proteome</keyword>
<dbReference type="Proteomes" id="UP001319080">
    <property type="component" value="Unassembled WGS sequence"/>
</dbReference>
<feature type="domain" description="Histidine kinase/HSP90-like ATPase" evidence="3">
    <location>
        <begin position="579"/>
        <end position="692"/>
    </location>
</feature>
<accession>A0AAP2DTR3</accession>
<feature type="transmembrane region" description="Helical" evidence="2">
    <location>
        <begin position="290"/>
        <end position="308"/>
    </location>
</feature>
<evidence type="ECO:0000259" key="3">
    <source>
        <dbReference type="SMART" id="SM00387"/>
    </source>
</evidence>
<dbReference type="Gene3D" id="3.30.565.10">
    <property type="entry name" value="Histidine kinase-like ATPase, C-terminal domain"/>
    <property type="match status" value="1"/>
</dbReference>
<dbReference type="InterPro" id="IPR036890">
    <property type="entry name" value="HATPase_C_sf"/>
</dbReference>
<evidence type="ECO:0000256" key="2">
    <source>
        <dbReference type="SAM" id="Phobius"/>
    </source>
</evidence>
<evidence type="ECO:0000313" key="4">
    <source>
        <dbReference type="EMBL" id="MBT1707390.1"/>
    </source>
</evidence>
<evidence type="ECO:0000256" key="1">
    <source>
        <dbReference type="SAM" id="Coils"/>
    </source>
</evidence>
<dbReference type="InterPro" id="IPR011623">
    <property type="entry name" value="7TMR_DISM_rcpt_extracell_dom1"/>
</dbReference>
<feature type="transmembrane region" description="Helical" evidence="2">
    <location>
        <begin position="328"/>
        <end position="348"/>
    </location>
</feature>
<dbReference type="SUPFAM" id="SSF55874">
    <property type="entry name" value="ATPase domain of HSP90 chaperone/DNA topoisomerase II/histidine kinase"/>
    <property type="match status" value="1"/>
</dbReference>
<dbReference type="AlphaFoldDB" id="A0AAP2DTR3"/>
<feature type="transmembrane region" description="Helical" evidence="2">
    <location>
        <begin position="223"/>
        <end position="241"/>
    </location>
</feature>
<dbReference type="Pfam" id="PF02518">
    <property type="entry name" value="HATPase_c"/>
    <property type="match status" value="1"/>
</dbReference>
<gene>
    <name evidence="4" type="ORF">KK062_04110</name>
</gene>
<keyword evidence="2" id="KW-0812">Transmembrane</keyword>
<name>A0AAP2DTR3_9BACT</name>
<protein>
    <submittedName>
        <fullName evidence="4">Histidine kinase</fullName>
    </submittedName>
</protein>
<dbReference type="PANTHER" id="PTHR34220:SF7">
    <property type="entry name" value="SENSOR HISTIDINE KINASE YPDA"/>
    <property type="match status" value="1"/>
</dbReference>
<dbReference type="InterPro" id="IPR003594">
    <property type="entry name" value="HATPase_dom"/>
</dbReference>
<sequence length="699" mass="80588">MAMPKIVKPALWWIVCLIWLFSGPYQSFASAPDTLSSDRATHILADSIPALQQCICKHPAELWEHPASSHPIFTNLSSRERVWLRFPLKNTRPYPDTLFIEATADLHTGFYVFTRDGTLLFADTIGIWPEPSQPFFSDDPTVGILPLPANSDVLVYIQNEPMVPSSPRLQIRLYDKASIYQYFYQYQFRRGIQTLINTLSLGFLAFMFLFFLFYAIAVKQTLYTLYSLYLLMALAFCLTMWNELPYHAQAFMYSIFGLRYLLNETAVAWMFAVYILFADKLLNMSSQSRWFGYFLQTEVVLLFVYGVIHLVVKAAGAHGAFFIMQSYFYFRVIFMPFYIFIILFILFRIRSPLKIFFLIANIFLLAGVVSSIIIDYQDGVWHVRGSDVHPGALLQAGIIGETILFSLALGYNNILIHRQRDEHRKQYIEQLQENNRLIENERQVLAQRVATARQEILAQQQQIEARKVKQLQAEFDGRIQELTLQSLEAQMNPHFLFNGLSAVRDLVLKNKNDEAMQYINTFALLLRTSLINNRKPSITLQEELEATTHYLQIEKLRFGDDFRYAIKIEGQLDLTDIEVPPKLLQPVAENAVKHGLRHSLKNEKRITIIISTDAKRILVRVEDNGIGLRASQIINARNALEGTHLGLKLMKERLDVFNQQHGTHITMDIKEILTAEQLVEGTCVSIYILEEHDVKKDIS</sequence>
<dbReference type="SMART" id="SM00387">
    <property type="entry name" value="HATPase_c"/>
    <property type="match status" value="1"/>
</dbReference>
<comment type="caution">
    <text evidence="4">The sequence shown here is derived from an EMBL/GenBank/DDBJ whole genome shotgun (WGS) entry which is preliminary data.</text>
</comment>
<feature type="transmembrane region" description="Helical" evidence="2">
    <location>
        <begin position="355"/>
        <end position="374"/>
    </location>
</feature>
<reference evidence="4 5" key="1">
    <citation type="submission" date="2021-05" db="EMBL/GenBank/DDBJ databases">
        <title>A Polyphasic approach of four new species of the genus Ohtaekwangia: Ohtaekwangia histidinii sp. nov., Ohtaekwangia cretensis sp. nov., Ohtaekwangia indiensis sp. nov., Ohtaekwangia reichenbachii sp. nov. from diverse environment.</title>
        <authorList>
            <person name="Octaviana S."/>
        </authorList>
    </citation>
    <scope>NUCLEOTIDE SEQUENCE [LARGE SCALE GENOMIC DNA]</scope>
    <source>
        <strain evidence="4 5">PWU5</strain>
    </source>
</reference>
<organism evidence="4 5">
    <name type="scientific">Dawidia cretensis</name>
    <dbReference type="NCBI Taxonomy" id="2782350"/>
    <lineage>
        <taxon>Bacteria</taxon>
        <taxon>Pseudomonadati</taxon>
        <taxon>Bacteroidota</taxon>
        <taxon>Cytophagia</taxon>
        <taxon>Cytophagales</taxon>
        <taxon>Chryseotaleaceae</taxon>
        <taxon>Dawidia</taxon>
    </lineage>
</organism>
<dbReference type="Pfam" id="PF07695">
    <property type="entry name" value="7TMR-DISM_7TM"/>
    <property type="match status" value="1"/>
</dbReference>
<dbReference type="Pfam" id="PF06580">
    <property type="entry name" value="His_kinase"/>
    <property type="match status" value="1"/>
</dbReference>
<feature type="coiled-coil region" evidence="1">
    <location>
        <begin position="420"/>
        <end position="455"/>
    </location>
</feature>
<dbReference type="InterPro" id="IPR050640">
    <property type="entry name" value="Bact_2-comp_sensor_kinase"/>
</dbReference>
<dbReference type="InterPro" id="IPR010559">
    <property type="entry name" value="Sig_transdc_His_kin_internal"/>
</dbReference>
<evidence type="ECO:0000313" key="5">
    <source>
        <dbReference type="Proteomes" id="UP001319080"/>
    </source>
</evidence>
<dbReference type="GO" id="GO:0016020">
    <property type="term" value="C:membrane"/>
    <property type="evidence" value="ECO:0007669"/>
    <property type="project" value="InterPro"/>
</dbReference>
<feature type="transmembrane region" description="Helical" evidence="2">
    <location>
        <begin position="261"/>
        <end position="278"/>
    </location>
</feature>
<dbReference type="EMBL" id="JAHESE010000002">
    <property type="protein sequence ID" value="MBT1707390.1"/>
    <property type="molecule type" value="Genomic_DNA"/>
</dbReference>
<keyword evidence="4" id="KW-0808">Transferase</keyword>
<dbReference type="GO" id="GO:0000155">
    <property type="term" value="F:phosphorelay sensor kinase activity"/>
    <property type="evidence" value="ECO:0007669"/>
    <property type="project" value="InterPro"/>
</dbReference>
<keyword evidence="2" id="KW-0472">Membrane</keyword>